<dbReference type="AlphaFoldDB" id="A0A318IV66"/>
<name>A0A318IV66_9NEIS</name>
<protein>
    <submittedName>
        <fullName evidence="2">Uncharacterized protein DUF1376</fullName>
    </submittedName>
</protein>
<gene>
    <name evidence="2" type="ORF">DFR38_1442</name>
</gene>
<dbReference type="InterPro" id="IPR010781">
    <property type="entry name" value="DUF1376"/>
</dbReference>
<comment type="caution">
    <text evidence="2">The sequence shown here is derived from an EMBL/GenBank/DDBJ whole genome shotgun (WGS) entry which is preliminary data.</text>
</comment>
<evidence type="ECO:0000313" key="2">
    <source>
        <dbReference type="EMBL" id="PXX37837.1"/>
    </source>
</evidence>
<dbReference type="Pfam" id="PF07120">
    <property type="entry name" value="DUF1376"/>
    <property type="match status" value="1"/>
</dbReference>
<dbReference type="RefSeq" id="WP_059287652.1">
    <property type="nucleotide sequence ID" value="NZ_LNQU01000320.1"/>
</dbReference>
<sequence length="133" mass="15121">MSATRKKSDRFAWFAMDAGAFLAETTGLSAAHVGVYIRLMNLYWALGGKLPEDMKLLRRRIGVTTDAEECALQEIMDEFFPSGRHEYLDSYRAEVEANSRMQSEKALRRHRKESLPSANQAKPPVDDFDTADF</sequence>
<reference evidence="2 3" key="1">
    <citation type="submission" date="2018-05" db="EMBL/GenBank/DDBJ databases">
        <title>Genomic Encyclopedia of Type Strains, Phase IV (KMG-IV): sequencing the most valuable type-strain genomes for metagenomic binning, comparative biology and taxonomic classification.</title>
        <authorList>
            <person name="Goeker M."/>
        </authorList>
    </citation>
    <scope>NUCLEOTIDE SEQUENCE [LARGE SCALE GENOMIC DNA]</scope>
    <source>
        <strain evidence="2 3">DSM 25134</strain>
    </source>
</reference>
<proteinExistence type="predicted"/>
<dbReference type="EMBL" id="QJKC01000044">
    <property type="protein sequence ID" value="PXX37837.1"/>
    <property type="molecule type" value="Genomic_DNA"/>
</dbReference>
<dbReference type="OrthoDB" id="9182704at2"/>
<keyword evidence="3" id="KW-1185">Reference proteome</keyword>
<feature type="region of interest" description="Disordered" evidence="1">
    <location>
        <begin position="102"/>
        <end position="133"/>
    </location>
</feature>
<evidence type="ECO:0000256" key="1">
    <source>
        <dbReference type="SAM" id="MobiDB-lite"/>
    </source>
</evidence>
<evidence type="ECO:0000313" key="3">
    <source>
        <dbReference type="Proteomes" id="UP000248395"/>
    </source>
</evidence>
<organism evidence="2 3">
    <name type="scientific">Aquitalea magnusonii</name>
    <dbReference type="NCBI Taxonomy" id="332411"/>
    <lineage>
        <taxon>Bacteria</taxon>
        <taxon>Pseudomonadati</taxon>
        <taxon>Pseudomonadota</taxon>
        <taxon>Betaproteobacteria</taxon>
        <taxon>Neisseriales</taxon>
        <taxon>Chromobacteriaceae</taxon>
        <taxon>Aquitalea</taxon>
    </lineage>
</organism>
<accession>A0A318IV66</accession>
<dbReference type="Proteomes" id="UP000248395">
    <property type="component" value="Unassembled WGS sequence"/>
</dbReference>